<dbReference type="GO" id="GO:0004252">
    <property type="term" value="F:serine-type endopeptidase activity"/>
    <property type="evidence" value="ECO:0007669"/>
    <property type="project" value="InterPro"/>
</dbReference>
<keyword evidence="10" id="KW-0645">Protease</keyword>
<dbReference type="Proteomes" id="UP000299102">
    <property type="component" value="Unassembled WGS sequence"/>
</dbReference>
<dbReference type="GO" id="GO:0005576">
    <property type="term" value="C:extracellular region"/>
    <property type="evidence" value="ECO:0007669"/>
    <property type="project" value="UniProtKB-SubCell"/>
</dbReference>
<comment type="function">
    <text evidence="8">Fibrinolytic activity; shows preferential cleavage of Arg-Gly bonds in all three fibrinogen chains. Contact with the caterpillars causes severe bleeding, due the anticoagulant effect of the protein.</text>
</comment>
<keyword evidence="10" id="KW-0720">Serine protease</keyword>
<dbReference type="InterPro" id="IPR033116">
    <property type="entry name" value="TRYPSIN_SER"/>
</dbReference>
<evidence type="ECO:0000256" key="3">
    <source>
        <dbReference type="ARBA" id="ARBA00022656"/>
    </source>
</evidence>
<feature type="domain" description="Peptidase S1" evidence="11">
    <location>
        <begin position="37"/>
        <end position="340"/>
    </location>
</feature>
<dbReference type="FunFam" id="2.40.10.10:FF:000068">
    <property type="entry name" value="transmembrane protease serine 2"/>
    <property type="match status" value="1"/>
</dbReference>
<dbReference type="SUPFAM" id="SSF50494">
    <property type="entry name" value="Trypsin-like serine proteases"/>
    <property type="match status" value="1"/>
</dbReference>
<evidence type="ECO:0000256" key="1">
    <source>
        <dbReference type="ARBA" id="ARBA00004239"/>
    </source>
</evidence>
<keyword evidence="5" id="KW-1015">Disulfide bond</keyword>
<dbReference type="PRINTS" id="PR00722">
    <property type="entry name" value="CHYMOTRYPSIN"/>
</dbReference>
<dbReference type="Pfam" id="PF00089">
    <property type="entry name" value="Trypsin"/>
    <property type="match status" value="2"/>
</dbReference>
<evidence type="ECO:0000313" key="13">
    <source>
        <dbReference type="Proteomes" id="UP000299102"/>
    </source>
</evidence>
<evidence type="ECO:0000259" key="11">
    <source>
        <dbReference type="PROSITE" id="PS50240"/>
    </source>
</evidence>
<keyword evidence="3" id="KW-0800">Toxin</keyword>
<dbReference type="PANTHER" id="PTHR24252:SF7">
    <property type="entry name" value="HYALIN"/>
    <property type="match status" value="1"/>
</dbReference>
<evidence type="ECO:0000256" key="4">
    <source>
        <dbReference type="ARBA" id="ARBA00022729"/>
    </source>
</evidence>
<dbReference type="InterPro" id="IPR018114">
    <property type="entry name" value="TRYPSIN_HIS"/>
</dbReference>
<dbReference type="GO" id="GO:0090729">
    <property type="term" value="F:toxin activity"/>
    <property type="evidence" value="ECO:0007669"/>
    <property type="project" value="UniProtKB-KW"/>
</dbReference>
<keyword evidence="13" id="KW-1185">Reference proteome</keyword>
<dbReference type="FunFam" id="2.40.10.10:FF:000054">
    <property type="entry name" value="Complement C1r subcomponent"/>
    <property type="match status" value="1"/>
</dbReference>
<name>A0A4C1TLF8_EUMVA</name>
<dbReference type="CDD" id="cd00190">
    <property type="entry name" value="Tryp_SPc"/>
    <property type="match status" value="1"/>
</dbReference>
<dbReference type="PROSITE" id="PS50240">
    <property type="entry name" value="TRYPSIN_DOM"/>
    <property type="match status" value="1"/>
</dbReference>
<dbReference type="InterPro" id="IPR043504">
    <property type="entry name" value="Peptidase_S1_PA_chymotrypsin"/>
</dbReference>
<dbReference type="OrthoDB" id="546450at2759"/>
<evidence type="ECO:0000256" key="8">
    <source>
        <dbReference type="ARBA" id="ARBA00055534"/>
    </source>
</evidence>
<accession>A0A4C1TLF8</accession>
<protein>
    <submittedName>
        <fullName evidence="12">Serine proteinase stubble</fullName>
    </submittedName>
</protein>
<keyword evidence="7" id="KW-1199">Hemostasis impairing toxin</keyword>
<organism evidence="12 13">
    <name type="scientific">Eumeta variegata</name>
    <name type="common">Bagworm moth</name>
    <name type="synonym">Eumeta japonica</name>
    <dbReference type="NCBI Taxonomy" id="151549"/>
    <lineage>
        <taxon>Eukaryota</taxon>
        <taxon>Metazoa</taxon>
        <taxon>Ecdysozoa</taxon>
        <taxon>Arthropoda</taxon>
        <taxon>Hexapoda</taxon>
        <taxon>Insecta</taxon>
        <taxon>Pterygota</taxon>
        <taxon>Neoptera</taxon>
        <taxon>Endopterygota</taxon>
        <taxon>Lepidoptera</taxon>
        <taxon>Glossata</taxon>
        <taxon>Ditrysia</taxon>
        <taxon>Tineoidea</taxon>
        <taxon>Psychidae</taxon>
        <taxon>Oiketicinae</taxon>
        <taxon>Eumeta</taxon>
    </lineage>
</organism>
<proteinExistence type="predicted"/>
<gene>
    <name evidence="12" type="primary">Sb</name>
    <name evidence="12" type="ORF">EVAR_6686_1</name>
</gene>
<dbReference type="PROSITE" id="PS00135">
    <property type="entry name" value="TRYPSIN_SER"/>
    <property type="match status" value="1"/>
</dbReference>
<dbReference type="AlphaFoldDB" id="A0A4C1TLF8"/>
<evidence type="ECO:0000256" key="10">
    <source>
        <dbReference type="RuleBase" id="RU363034"/>
    </source>
</evidence>
<dbReference type="EMBL" id="BGZK01000068">
    <property type="protein sequence ID" value="GBP15046.1"/>
    <property type="molecule type" value="Genomic_DNA"/>
</dbReference>
<dbReference type="PANTHER" id="PTHR24252">
    <property type="entry name" value="ACROSIN-RELATED"/>
    <property type="match status" value="1"/>
</dbReference>
<keyword evidence="10" id="KW-0378">Hydrolase</keyword>
<comment type="subcellular location">
    <subcellularLocation>
        <location evidence="1">Secreted</location>
        <location evidence="1">Extracellular space</location>
    </subcellularLocation>
</comment>
<dbReference type="PROSITE" id="PS00134">
    <property type="entry name" value="TRYPSIN_HIS"/>
    <property type="match status" value="1"/>
</dbReference>
<keyword evidence="6" id="KW-0325">Glycoprotein</keyword>
<evidence type="ECO:0000256" key="2">
    <source>
        <dbReference type="ARBA" id="ARBA00022525"/>
    </source>
</evidence>
<evidence type="ECO:0000256" key="9">
    <source>
        <dbReference type="ARBA" id="ARBA00084094"/>
    </source>
</evidence>
<dbReference type="InterPro" id="IPR001254">
    <property type="entry name" value="Trypsin_dom"/>
</dbReference>
<dbReference type="STRING" id="151549.A0A4C1TLF8"/>
<evidence type="ECO:0000256" key="6">
    <source>
        <dbReference type="ARBA" id="ARBA00023180"/>
    </source>
</evidence>
<evidence type="ECO:0000313" key="12">
    <source>
        <dbReference type="EMBL" id="GBP15046.1"/>
    </source>
</evidence>
<dbReference type="Gene3D" id="2.40.10.10">
    <property type="entry name" value="Trypsin-like serine proteases"/>
    <property type="match status" value="2"/>
</dbReference>
<dbReference type="GO" id="GO:0006508">
    <property type="term" value="P:proteolysis"/>
    <property type="evidence" value="ECO:0007669"/>
    <property type="project" value="UniProtKB-KW"/>
</dbReference>
<evidence type="ECO:0000256" key="5">
    <source>
        <dbReference type="ARBA" id="ARBA00023157"/>
    </source>
</evidence>
<keyword evidence="4" id="KW-0732">Signal</keyword>
<sequence>MNCAYRLGIECPTEPLLPTRVFLHDAGCGERNEASRIVGGQETAANTYPWVARLSYFNKFYCGGMLVNDRYVLTAAHCAKGLFWFMLRVTFGEHDRCARRRRPHTRYVVHALVHNFTFQDFRDDIALLKVNQALVIGDTVKPICLPHSDAERQTSRRAIREYMVTVALGHLQLKAKHQCVAGILGGDRIPNGERSENYYEGVKAIAAGWGSITETKNHSCVLREVELPVMSNAACKNTSYESEMISDGMMCAGYPEGMKDTCQGDSGGPLAAERGDNRYELLGEMSNFTCALAFARSSARLDIKLLSTLVHRCIKKRRCAVAYYIHCEKCLKTYLTSLSHISRQHFSVPKKKKGRGGPRSVSTTELKLRAGRDRPDNGIRTSIENMTLIANEIDSKSS</sequence>
<dbReference type="InterPro" id="IPR001314">
    <property type="entry name" value="Peptidase_S1A"/>
</dbReference>
<dbReference type="InterPro" id="IPR009003">
    <property type="entry name" value="Peptidase_S1_PA"/>
</dbReference>
<comment type="caution">
    <text evidence="12">The sequence shown here is derived from an EMBL/GenBank/DDBJ whole genome shotgun (WGS) entry which is preliminary data.</text>
</comment>
<keyword evidence="9" id="KW-1205">Fibrinolytic toxin</keyword>
<dbReference type="SMART" id="SM00020">
    <property type="entry name" value="Tryp_SPc"/>
    <property type="match status" value="1"/>
</dbReference>
<reference evidence="12 13" key="1">
    <citation type="journal article" date="2019" name="Commun. Biol.">
        <title>The bagworm genome reveals a unique fibroin gene that provides high tensile strength.</title>
        <authorList>
            <person name="Kono N."/>
            <person name="Nakamura H."/>
            <person name="Ohtoshi R."/>
            <person name="Tomita M."/>
            <person name="Numata K."/>
            <person name="Arakawa K."/>
        </authorList>
    </citation>
    <scope>NUCLEOTIDE SEQUENCE [LARGE SCALE GENOMIC DNA]</scope>
</reference>
<evidence type="ECO:0000256" key="7">
    <source>
        <dbReference type="ARBA" id="ARBA00023240"/>
    </source>
</evidence>
<keyword evidence="2" id="KW-0964">Secreted</keyword>